<keyword evidence="2" id="KW-1185">Reference proteome</keyword>
<name>Q1YJL6_AURMS</name>
<gene>
    <name evidence="1" type="ORF">SI859A1_00983</name>
</gene>
<dbReference type="HOGENOM" id="CLU_1308972_0_0_5"/>
<protein>
    <submittedName>
        <fullName evidence="1">Uncharacterized protein</fullName>
    </submittedName>
</protein>
<sequence length="210" mass="22821">MAAARLYAGRHPPFRQTAASPLHGYQGYRRRGRRLDHRTVSLRRHLQIQATGPLRRLLDDQGRKAGLPVVGRCGAEARVHRDADRAAAGIGAQSGLLDHVLPAQMRAGGRSLSDSGRGRRRLNRAALARSRYIKRPAGGSPAGLFHVTCPPPVRAARRSPQAAVVFRWARSIQANLSCCSMRAVARSLVAKSPCWSATSASADRVEERVS</sequence>
<dbReference type="BioCyc" id="AURANTIMONAS:SI859A1_00983-MONOMER"/>
<dbReference type="Proteomes" id="UP000000321">
    <property type="component" value="Unassembled WGS sequence"/>
</dbReference>
<reference evidence="1 2" key="1">
    <citation type="journal article" date="2008" name="Appl. Environ. Microbiol.">
        <title>Genomic insights into Mn(II) oxidation by the marine alphaproteobacterium Aurantimonas sp. strain SI85-9A1.</title>
        <authorList>
            <person name="Dick G.J."/>
            <person name="Podell S."/>
            <person name="Johnson H.A."/>
            <person name="Rivera-Espinoza Y."/>
            <person name="Bernier-Latmani R."/>
            <person name="McCarthy J.K."/>
            <person name="Torpey J.W."/>
            <person name="Clement B.G."/>
            <person name="Gaasterland T."/>
            <person name="Tebo B.M."/>
        </authorList>
    </citation>
    <scope>NUCLEOTIDE SEQUENCE [LARGE SCALE GENOMIC DNA]</scope>
    <source>
        <strain evidence="1 2">SI85-9A1</strain>
    </source>
</reference>
<accession>Q1YJL6</accession>
<evidence type="ECO:0000313" key="1">
    <source>
        <dbReference type="EMBL" id="EAS50857.1"/>
    </source>
</evidence>
<dbReference type="AlphaFoldDB" id="Q1YJL6"/>
<dbReference type="EMBL" id="AAPJ01000002">
    <property type="protein sequence ID" value="EAS50857.1"/>
    <property type="molecule type" value="Genomic_DNA"/>
</dbReference>
<comment type="caution">
    <text evidence="1">The sequence shown here is derived from an EMBL/GenBank/DDBJ whole genome shotgun (WGS) entry which is preliminary data.</text>
</comment>
<evidence type="ECO:0000313" key="2">
    <source>
        <dbReference type="Proteomes" id="UP000000321"/>
    </source>
</evidence>
<proteinExistence type="predicted"/>
<organism evidence="1 2">
    <name type="scientific">Aurantimonas manganoxydans (strain ATCC BAA-1229 / DSM 21871 / SI85-9A1)</name>
    <dbReference type="NCBI Taxonomy" id="287752"/>
    <lineage>
        <taxon>Bacteria</taxon>
        <taxon>Pseudomonadati</taxon>
        <taxon>Pseudomonadota</taxon>
        <taxon>Alphaproteobacteria</taxon>
        <taxon>Hyphomicrobiales</taxon>
        <taxon>Aurantimonadaceae</taxon>
        <taxon>Aurantimonas</taxon>
    </lineage>
</organism>